<evidence type="ECO:0000256" key="6">
    <source>
        <dbReference type="ARBA" id="ARBA00022989"/>
    </source>
</evidence>
<evidence type="ECO:0000256" key="4">
    <source>
        <dbReference type="ARBA" id="ARBA00022475"/>
    </source>
</evidence>
<dbReference type="PANTHER" id="PTHR48086">
    <property type="entry name" value="SODIUM/PROLINE SYMPORTER-RELATED"/>
    <property type="match status" value="1"/>
</dbReference>
<feature type="transmembrane region" description="Helical" evidence="9">
    <location>
        <begin position="36"/>
        <end position="55"/>
    </location>
</feature>
<dbReference type="PROSITE" id="PS50283">
    <property type="entry name" value="NA_SOLUT_SYMP_3"/>
    <property type="match status" value="1"/>
</dbReference>
<evidence type="ECO:0000256" key="3">
    <source>
        <dbReference type="ARBA" id="ARBA00022448"/>
    </source>
</evidence>
<dbReference type="GO" id="GO:0046942">
    <property type="term" value="P:carboxylic acid transport"/>
    <property type="evidence" value="ECO:0007669"/>
    <property type="project" value="UniProtKB-ARBA"/>
</dbReference>
<feature type="transmembrane region" description="Helical" evidence="9">
    <location>
        <begin position="182"/>
        <end position="206"/>
    </location>
</feature>
<accession>A0A8J7RJG1</accession>
<feature type="transmembrane region" description="Helical" evidence="9">
    <location>
        <begin position="394"/>
        <end position="416"/>
    </location>
</feature>
<dbReference type="PROSITE" id="PS00457">
    <property type="entry name" value="NA_SOLUT_SYMP_2"/>
    <property type="match status" value="1"/>
</dbReference>
<dbReference type="AlphaFoldDB" id="A0A8J7RJG1"/>
<organism evidence="10 11">
    <name type="scientific">Methanococcus voltae</name>
    <dbReference type="NCBI Taxonomy" id="2188"/>
    <lineage>
        <taxon>Archaea</taxon>
        <taxon>Methanobacteriati</taxon>
        <taxon>Methanobacteriota</taxon>
        <taxon>Methanomada group</taxon>
        <taxon>Methanococci</taxon>
        <taxon>Methanococcales</taxon>
        <taxon>Methanococcaceae</taxon>
        <taxon>Methanococcus</taxon>
    </lineage>
</organism>
<dbReference type="GO" id="GO:0005886">
    <property type="term" value="C:plasma membrane"/>
    <property type="evidence" value="ECO:0007669"/>
    <property type="project" value="TreeGrafter"/>
</dbReference>
<dbReference type="OrthoDB" id="9779at2157"/>
<feature type="transmembrane region" description="Helical" evidence="9">
    <location>
        <begin position="226"/>
        <end position="250"/>
    </location>
</feature>
<comment type="similarity">
    <text evidence="2 8">Belongs to the sodium:solute symporter (SSF) (TC 2.A.21) family.</text>
</comment>
<feature type="transmembrane region" description="Helical" evidence="9">
    <location>
        <begin position="271"/>
        <end position="293"/>
    </location>
</feature>
<dbReference type="NCBIfam" id="TIGR00813">
    <property type="entry name" value="sss"/>
    <property type="match status" value="1"/>
</dbReference>
<evidence type="ECO:0000256" key="7">
    <source>
        <dbReference type="ARBA" id="ARBA00023136"/>
    </source>
</evidence>
<dbReference type="RefSeq" id="WP_209591517.1">
    <property type="nucleotide sequence ID" value="NZ_JAGGMU010000004.1"/>
</dbReference>
<feature type="transmembrane region" description="Helical" evidence="9">
    <location>
        <begin position="423"/>
        <end position="441"/>
    </location>
</feature>
<protein>
    <submittedName>
        <fullName evidence="10">SSS family solute:Na+ symporter</fullName>
    </submittedName>
</protein>
<feature type="transmembrane region" description="Helical" evidence="9">
    <location>
        <begin position="152"/>
        <end position="175"/>
    </location>
</feature>
<feature type="transmembrane region" description="Helical" evidence="9">
    <location>
        <begin position="6"/>
        <end position="24"/>
    </location>
</feature>
<evidence type="ECO:0000256" key="9">
    <source>
        <dbReference type="SAM" id="Phobius"/>
    </source>
</evidence>
<evidence type="ECO:0000313" key="10">
    <source>
        <dbReference type="EMBL" id="MBP2202001.1"/>
    </source>
</evidence>
<feature type="transmembrane region" description="Helical" evidence="9">
    <location>
        <begin position="366"/>
        <end position="388"/>
    </location>
</feature>
<comment type="subcellular location">
    <subcellularLocation>
        <location evidence="1">Membrane</location>
        <topology evidence="1">Multi-pass membrane protein</topology>
    </subcellularLocation>
</comment>
<name>A0A8J7RJG1_METVO</name>
<keyword evidence="5 9" id="KW-0812">Transmembrane</keyword>
<keyword evidence="6 9" id="KW-1133">Transmembrane helix</keyword>
<gene>
    <name evidence="10" type="ORF">J3E07_001441</name>
</gene>
<dbReference type="Proteomes" id="UP000740329">
    <property type="component" value="Unassembled WGS sequence"/>
</dbReference>
<dbReference type="CDD" id="cd10322">
    <property type="entry name" value="SLC5sbd"/>
    <property type="match status" value="1"/>
</dbReference>
<dbReference type="Gene3D" id="1.20.1730.10">
    <property type="entry name" value="Sodium/glucose cotransporter"/>
    <property type="match status" value="1"/>
</dbReference>
<dbReference type="InterPro" id="IPR018212">
    <property type="entry name" value="Na/solute_symporter_CS"/>
</dbReference>
<dbReference type="InterPro" id="IPR038377">
    <property type="entry name" value="Na/Glc_symporter_sf"/>
</dbReference>
<feature type="transmembrane region" description="Helical" evidence="9">
    <location>
        <begin position="313"/>
        <end position="334"/>
    </location>
</feature>
<keyword evidence="4" id="KW-1003">Cell membrane</keyword>
<dbReference type="GO" id="GO:0022857">
    <property type="term" value="F:transmembrane transporter activity"/>
    <property type="evidence" value="ECO:0007669"/>
    <property type="project" value="InterPro"/>
</dbReference>
<evidence type="ECO:0000256" key="5">
    <source>
        <dbReference type="ARBA" id="ARBA00022692"/>
    </source>
</evidence>
<dbReference type="Pfam" id="PF00474">
    <property type="entry name" value="SSF"/>
    <property type="match status" value="1"/>
</dbReference>
<reference evidence="10" key="1">
    <citation type="submission" date="2021-03" db="EMBL/GenBank/DDBJ databases">
        <title>Genomic Encyclopedia of Type Strains, Phase IV (KMG-V): Genome sequencing to study the core and pangenomes of soil and plant-associated prokaryotes.</title>
        <authorList>
            <person name="Whitman W."/>
        </authorList>
    </citation>
    <scope>NUCLEOTIDE SEQUENCE</scope>
    <source>
        <strain evidence="10">C4</strain>
    </source>
</reference>
<feature type="transmembrane region" description="Helical" evidence="9">
    <location>
        <begin position="457"/>
        <end position="477"/>
    </location>
</feature>
<dbReference type="InterPro" id="IPR001734">
    <property type="entry name" value="Na/solute_symporter"/>
</dbReference>
<feature type="transmembrane region" description="Helical" evidence="9">
    <location>
        <begin position="75"/>
        <end position="93"/>
    </location>
</feature>
<evidence type="ECO:0000313" key="11">
    <source>
        <dbReference type="Proteomes" id="UP000740329"/>
    </source>
</evidence>
<evidence type="ECO:0000256" key="2">
    <source>
        <dbReference type="ARBA" id="ARBA00006434"/>
    </source>
</evidence>
<dbReference type="PANTHER" id="PTHR48086:SF7">
    <property type="entry name" value="SODIUM-SOLUTE SYMPORTER-RELATED"/>
    <property type="match status" value="1"/>
</dbReference>
<keyword evidence="7 9" id="KW-0472">Membrane</keyword>
<dbReference type="EMBL" id="JAGGMV010000004">
    <property type="protein sequence ID" value="MBP2202001.1"/>
    <property type="molecule type" value="Genomic_DNA"/>
</dbReference>
<sequence>MDNIIIWVTISGYLLLMLFVSLYAKRFIKSSTDFLLAGRNLGIFLTTATLAATHYGGGFILGGAEHGVMSGLGGIWYGFACGFGLLLLGLFLAKPMRALALFTVPEVLELRYNCRSIRYISAFLSLVALIGIIAALVTGASSVFQVLGIDPFWGAIISTIIFITYTAASGLWAVALTDFIQVIIGSIGVILATALAFMKVGGVSGISTGLQTLQKANVLPISADQYFNFGSAGIGTIALILAGTTMYTLIGQDFYQRLFAAKNEVVAKNGAIIAGILLMVLSFLPALAGMAALVLSNDPAAILASPKTAIPQLMITVFGSGVGALFLAAILAAVMSTSDSLLTASTSHIVKDFYQPNNPDVDDKKILNLSIWSTILVGIFALIVSLKFDSILTLMVYSYDVYTSGVFIPLILGLVWKRATKEGALSGMVIGTLVSAGLIYAREANLFTNIVGGPWELIYAGSALVSLVVMVIVSLMTKPQPISPKLKEAFHKIQ</sequence>
<evidence type="ECO:0000256" key="1">
    <source>
        <dbReference type="ARBA" id="ARBA00004141"/>
    </source>
</evidence>
<evidence type="ECO:0000256" key="8">
    <source>
        <dbReference type="RuleBase" id="RU362091"/>
    </source>
</evidence>
<keyword evidence="3" id="KW-0813">Transport</keyword>
<comment type="caution">
    <text evidence="10">The sequence shown here is derived from an EMBL/GenBank/DDBJ whole genome shotgun (WGS) entry which is preliminary data.</text>
</comment>
<proteinExistence type="inferred from homology"/>
<dbReference type="InterPro" id="IPR050277">
    <property type="entry name" value="Sodium:Solute_Symporter"/>
</dbReference>
<feature type="transmembrane region" description="Helical" evidence="9">
    <location>
        <begin position="119"/>
        <end position="140"/>
    </location>
</feature>